<dbReference type="EMBL" id="CP036267">
    <property type="protein sequence ID" value="QDT32262.1"/>
    <property type="molecule type" value="Genomic_DNA"/>
</dbReference>
<dbReference type="Proteomes" id="UP000315724">
    <property type="component" value="Chromosome"/>
</dbReference>
<organism evidence="2 3">
    <name type="scientific">Thalassoglobus polymorphus</name>
    <dbReference type="NCBI Taxonomy" id="2527994"/>
    <lineage>
        <taxon>Bacteria</taxon>
        <taxon>Pseudomonadati</taxon>
        <taxon>Planctomycetota</taxon>
        <taxon>Planctomycetia</taxon>
        <taxon>Planctomycetales</taxon>
        <taxon>Planctomycetaceae</taxon>
        <taxon>Thalassoglobus</taxon>
    </lineage>
</organism>
<dbReference type="AlphaFoldDB" id="A0A517QKS9"/>
<feature type="region of interest" description="Disordered" evidence="1">
    <location>
        <begin position="46"/>
        <end position="82"/>
    </location>
</feature>
<sequence>MRSAFTLFQSLTCFNSSVQTPLIACTDLSYDRQFLPNEVFFENGNVFPNSGEAEMDRKRPDRTQPHQDNLDSEAVPSAETREERLARIRAEIDSGVYETPEKLEIAISRMLGVISD</sequence>
<evidence type="ECO:0000313" key="3">
    <source>
        <dbReference type="Proteomes" id="UP000315724"/>
    </source>
</evidence>
<protein>
    <recommendedName>
        <fullName evidence="4">Anti-sigma-28 factor FlgM C-terminal domain-containing protein</fullName>
    </recommendedName>
</protein>
<proteinExistence type="predicted"/>
<evidence type="ECO:0000256" key="1">
    <source>
        <dbReference type="SAM" id="MobiDB-lite"/>
    </source>
</evidence>
<dbReference type="RefSeq" id="WP_145197410.1">
    <property type="nucleotide sequence ID" value="NZ_CP036267.1"/>
</dbReference>
<gene>
    <name evidence="2" type="ORF">Mal48_15050</name>
</gene>
<keyword evidence="3" id="KW-1185">Reference proteome</keyword>
<name>A0A517QKS9_9PLAN</name>
<accession>A0A517QKS9</accession>
<reference evidence="2 3" key="1">
    <citation type="submission" date="2019-02" db="EMBL/GenBank/DDBJ databases">
        <title>Deep-cultivation of Planctomycetes and their phenomic and genomic characterization uncovers novel biology.</title>
        <authorList>
            <person name="Wiegand S."/>
            <person name="Jogler M."/>
            <person name="Boedeker C."/>
            <person name="Pinto D."/>
            <person name="Vollmers J."/>
            <person name="Rivas-Marin E."/>
            <person name="Kohn T."/>
            <person name="Peeters S.H."/>
            <person name="Heuer A."/>
            <person name="Rast P."/>
            <person name="Oberbeckmann S."/>
            <person name="Bunk B."/>
            <person name="Jeske O."/>
            <person name="Meyerdierks A."/>
            <person name="Storesund J.E."/>
            <person name="Kallscheuer N."/>
            <person name="Luecker S."/>
            <person name="Lage O.M."/>
            <person name="Pohl T."/>
            <person name="Merkel B.J."/>
            <person name="Hornburger P."/>
            <person name="Mueller R.-W."/>
            <person name="Bruemmer F."/>
            <person name="Labrenz M."/>
            <person name="Spormann A.M."/>
            <person name="Op den Camp H."/>
            <person name="Overmann J."/>
            <person name="Amann R."/>
            <person name="Jetten M.S.M."/>
            <person name="Mascher T."/>
            <person name="Medema M.H."/>
            <person name="Devos D.P."/>
            <person name="Kaster A.-K."/>
            <person name="Ovreas L."/>
            <person name="Rohde M."/>
            <person name="Galperin M.Y."/>
            <person name="Jogler C."/>
        </authorList>
    </citation>
    <scope>NUCLEOTIDE SEQUENCE [LARGE SCALE GENOMIC DNA]</scope>
    <source>
        <strain evidence="2 3">Mal48</strain>
    </source>
</reference>
<dbReference type="KEGG" id="tpol:Mal48_15050"/>
<evidence type="ECO:0000313" key="2">
    <source>
        <dbReference type="EMBL" id="QDT32262.1"/>
    </source>
</evidence>
<feature type="compositionally biased region" description="Basic and acidic residues" evidence="1">
    <location>
        <begin position="54"/>
        <end position="69"/>
    </location>
</feature>
<evidence type="ECO:0008006" key="4">
    <source>
        <dbReference type="Google" id="ProtNLM"/>
    </source>
</evidence>